<evidence type="ECO:0000313" key="9">
    <source>
        <dbReference type="EMBL" id="CAB4811665.1"/>
    </source>
</evidence>
<evidence type="ECO:0000256" key="3">
    <source>
        <dbReference type="ARBA" id="ARBA00022692"/>
    </source>
</evidence>
<evidence type="ECO:0000313" key="8">
    <source>
        <dbReference type="EMBL" id="CAB4767280.1"/>
    </source>
</evidence>
<dbReference type="EMBL" id="CAEZYH010000005">
    <property type="protein sequence ID" value="CAB4708462.1"/>
    <property type="molecule type" value="Genomic_DNA"/>
</dbReference>
<keyword evidence="4 6" id="KW-1133">Transmembrane helix</keyword>
<dbReference type="CDD" id="cd06581">
    <property type="entry name" value="TM_PBP1_LivM_like"/>
    <property type="match status" value="1"/>
</dbReference>
<feature type="transmembrane region" description="Helical" evidence="6">
    <location>
        <begin position="210"/>
        <end position="229"/>
    </location>
</feature>
<protein>
    <submittedName>
        <fullName evidence="12">Unannotated protein</fullName>
    </submittedName>
</protein>
<feature type="transmembrane region" description="Helical" evidence="6">
    <location>
        <begin position="245"/>
        <end position="273"/>
    </location>
</feature>
<accession>A0A6J7QPF3</accession>
<feature type="transmembrane region" description="Helical" evidence="6">
    <location>
        <begin position="159"/>
        <end position="180"/>
    </location>
</feature>
<name>A0A6J7QPF3_9ZZZZ</name>
<evidence type="ECO:0000313" key="11">
    <source>
        <dbReference type="EMBL" id="CAB4910125.1"/>
    </source>
</evidence>
<dbReference type="GO" id="GO:0005886">
    <property type="term" value="C:plasma membrane"/>
    <property type="evidence" value="ECO:0007669"/>
    <property type="project" value="UniProtKB-SubCell"/>
</dbReference>
<sequence length="336" mass="36965">MDWSLIIENSIKGFIGINAVYFAIAAIGLNVQFGFTGLLNFGQAGFMACGAYGLGMTAHYFGISMWWGIPIGIAFSVVLGFLMGIPTLRLRADYLAIVTIASAEIIRLVVRSVKFKTYFGGSDGINGFSDSFRNIGDDIGIVQANQYGFWPLRFTGREIWTLVVGWVVVAVVAYFVYLLMKSPWGRVLKAIREDEDAVRSLGKSVFSYKMQSLILGGAIGTMSGMIFALDRGSVQPDNYSRDVTFYILTALVLGGVAKVSGSIVGPMIFWGIFTFMDNFLRQVAKDPVHLGNFTIMKSTQVGQLNYMLIGLTLILLMVYRPQGVFGNRKEMAFDGH</sequence>
<dbReference type="EMBL" id="CAFBLJ010000005">
    <property type="protein sequence ID" value="CAB4856385.1"/>
    <property type="molecule type" value="Genomic_DNA"/>
</dbReference>
<comment type="subcellular location">
    <subcellularLocation>
        <location evidence="1">Cell membrane</location>
        <topology evidence="1">Multi-pass membrane protein</topology>
    </subcellularLocation>
</comment>
<dbReference type="EMBL" id="CAFBMF010000122">
    <property type="protein sequence ID" value="CAB4910125.1"/>
    <property type="molecule type" value="Genomic_DNA"/>
</dbReference>
<dbReference type="EMBL" id="CAEZZP010000025">
    <property type="protein sequence ID" value="CAB4767280.1"/>
    <property type="molecule type" value="Genomic_DNA"/>
</dbReference>
<dbReference type="InterPro" id="IPR043428">
    <property type="entry name" value="LivM-like"/>
</dbReference>
<evidence type="ECO:0000256" key="4">
    <source>
        <dbReference type="ARBA" id="ARBA00022989"/>
    </source>
</evidence>
<evidence type="ECO:0000256" key="6">
    <source>
        <dbReference type="SAM" id="Phobius"/>
    </source>
</evidence>
<evidence type="ECO:0000313" key="10">
    <source>
        <dbReference type="EMBL" id="CAB4856385.1"/>
    </source>
</evidence>
<dbReference type="PANTHER" id="PTHR30482">
    <property type="entry name" value="HIGH-AFFINITY BRANCHED-CHAIN AMINO ACID TRANSPORT SYSTEM PERMEASE"/>
    <property type="match status" value="1"/>
</dbReference>
<evidence type="ECO:0000256" key="5">
    <source>
        <dbReference type="ARBA" id="ARBA00023136"/>
    </source>
</evidence>
<keyword evidence="5 6" id="KW-0472">Membrane</keyword>
<evidence type="ECO:0000256" key="1">
    <source>
        <dbReference type="ARBA" id="ARBA00004651"/>
    </source>
</evidence>
<dbReference type="EMBL" id="CAFBPS010000006">
    <property type="protein sequence ID" value="CAB5019650.1"/>
    <property type="molecule type" value="Genomic_DNA"/>
</dbReference>
<feature type="transmembrane region" description="Helical" evidence="6">
    <location>
        <begin position="12"/>
        <end position="29"/>
    </location>
</feature>
<evidence type="ECO:0000313" key="7">
    <source>
        <dbReference type="EMBL" id="CAB4708462.1"/>
    </source>
</evidence>
<evidence type="ECO:0000256" key="2">
    <source>
        <dbReference type="ARBA" id="ARBA00022475"/>
    </source>
</evidence>
<dbReference type="GO" id="GO:0015658">
    <property type="term" value="F:branched-chain amino acid transmembrane transporter activity"/>
    <property type="evidence" value="ECO:0007669"/>
    <property type="project" value="InterPro"/>
</dbReference>
<dbReference type="PANTHER" id="PTHR30482:SF10">
    <property type="entry name" value="HIGH-AFFINITY BRANCHED-CHAIN AMINO ACID TRANSPORT PROTEIN BRAE"/>
    <property type="match status" value="1"/>
</dbReference>
<gene>
    <name evidence="7" type="ORF">UFOPK2658_00242</name>
    <name evidence="8" type="ORF">UFOPK2880_00598</name>
    <name evidence="9" type="ORF">UFOPK3004_01285</name>
    <name evidence="10" type="ORF">UFOPK3304_00174</name>
    <name evidence="11" type="ORF">UFOPK3494_01466</name>
    <name evidence="12" type="ORF">UFOPK4134_00193</name>
</gene>
<reference evidence="12" key="1">
    <citation type="submission" date="2020-05" db="EMBL/GenBank/DDBJ databases">
        <authorList>
            <person name="Chiriac C."/>
            <person name="Salcher M."/>
            <person name="Ghai R."/>
            <person name="Kavagutti S V."/>
        </authorList>
    </citation>
    <scope>NUCLEOTIDE SEQUENCE</scope>
</reference>
<feature type="transmembrane region" description="Helical" evidence="6">
    <location>
        <begin position="66"/>
        <end position="88"/>
    </location>
</feature>
<feature type="transmembrane region" description="Helical" evidence="6">
    <location>
        <begin position="303"/>
        <end position="319"/>
    </location>
</feature>
<dbReference type="InterPro" id="IPR001851">
    <property type="entry name" value="ABC_transp_permease"/>
</dbReference>
<evidence type="ECO:0000313" key="12">
    <source>
        <dbReference type="EMBL" id="CAB5019650.1"/>
    </source>
</evidence>
<keyword evidence="2" id="KW-1003">Cell membrane</keyword>
<organism evidence="12">
    <name type="scientific">freshwater metagenome</name>
    <dbReference type="NCBI Taxonomy" id="449393"/>
    <lineage>
        <taxon>unclassified sequences</taxon>
        <taxon>metagenomes</taxon>
        <taxon>ecological metagenomes</taxon>
    </lineage>
</organism>
<dbReference type="EMBL" id="CAFAAL010000126">
    <property type="protein sequence ID" value="CAB4811665.1"/>
    <property type="molecule type" value="Genomic_DNA"/>
</dbReference>
<dbReference type="Pfam" id="PF02653">
    <property type="entry name" value="BPD_transp_2"/>
    <property type="match status" value="1"/>
</dbReference>
<dbReference type="AlphaFoldDB" id="A0A6J7QPF3"/>
<proteinExistence type="predicted"/>
<keyword evidence="3 6" id="KW-0812">Transmembrane</keyword>